<feature type="domain" description="Non-structural maintenance of chromosome element 4 C-terminal" evidence="9">
    <location>
        <begin position="277"/>
        <end position="366"/>
    </location>
</feature>
<sequence>MPASTTKRPRGANYSDDESVSLSSSDKENSANRRQRKSKKRAKESSPGQADLSSTQFPSTQGGHGKAFYDPEQQIEERRKVRREMRALGRSVADNKTNFVHGDSRLLMGSIKASNRLFKNVKQTSDATIDSGNLLGIAEGGLKRLQNMDIGNGTVLGIDTNDFLNKIKNFMNSGPNPSERNDGHFDWAYLGRKIIQTVVKRPPVTPFMYGPLSIQKKVRHTQRARRERLRYDEADKVRPTELKDDEIKAAEQTTPILVQEVHECLTNWVLDNTDEGLDIFLFIINPNSFGQSVENLFYLSFLVRDGRAAVTDYDGGSKLRTTVAEPLDAEDEDNYEKKPRKHIIISFNMAKWQKYIDEFNITEPIIPHRDTVWKGPKFAEIDLGGAWAEDEPELEPLQPLEDFMKGMDIEDFNENEQEEEDPEILEIFRKYGGLALAQS</sequence>
<dbReference type="PANTHER" id="PTHR16140">
    <property type="entry name" value="NON-STRUCTURAL MAINTENANCE OF CHROMOSOMES ELEMENT 4"/>
    <property type="match status" value="1"/>
</dbReference>
<feature type="compositionally biased region" description="Polar residues" evidence="8">
    <location>
        <begin position="46"/>
        <end position="61"/>
    </location>
</feature>
<feature type="region of interest" description="Disordered" evidence="8">
    <location>
        <begin position="1"/>
        <end position="74"/>
    </location>
</feature>
<dbReference type="AlphaFoldDB" id="A0A3N4IB32"/>
<dbReference type="Pfam" id="PF08743">
    <property type="entry name" value="Nse4_C"/>
    <property type="match status" value="1"/>
</dbReference>
<dbReference type="InterPro" id="IPR014854">
    <property type="entry name" value="Nse4_C"/>
</dbReference>
<keyword evidence="4 7" id="KW-0233">DNA recombination</keyword>
<dbReference type="EMBL" id="ML119665">
    <property type="protein sequence ID" value="RPA83303.1"/>
    <property type="molecule type" value="Genomic_DNA"/>
</dbReference>
<evidence type="ECO:0000256" key="2">
    <source>
        <dbReference type="ARBA" id="ARBA00008997"/>
    </source>
</evidence>
<comment type="subunit">
    <text evidence="7">Component of the SMC5-SMC6 complex.</text>
</comment>
<proteinExistence type="inferred from homology"/>
<protein>
    <recommendedName>
        <fullName evidence="7">Non-structural maintenance of chromosomes element 4</fullName>
    </recommendedName>
</protein>
<dbReference type="InterPro" id="IPR027786">
    <property type="entry name" value="Nse4/EID"/>
</dbReference>
<dbReference type="GO" id="GO:0030915">
    <property type="term" value="C:Smc5-Smc6 complex"/>
    <property type="evidence" value="ECO:0007669"/>
    <property type="project" value="UniProtKB-UniRule"/>
</dbReference>
<comment type="similarity">
    <text evidence="2 7">Belongs to the NSE4 family.</text>
</comment>
<evidence type="ECO:0000313" key="10">
    <source>
        <dbReference type="EMBL" id="RPA83303.1"/>
    </source>
</evidence>
<evidence type="ECO:0000256" key="5">
    <source>
        <dbReference type="ARBA" id="ARBA00023204"/>
    </source>
</evidence>
<keyword evidence="11" id="KW-1185">Reference proteome</keyword>
<name>A0A3N4IB32_ASCIM</name>
<accession>A0A3N4IB32</accession>
<reference evidence="10 11" key="1">
    <citation type="journal article" date="2018" name="Nat. Ecol. Evol.">
        <title>Pezizomycetes genomes reveal the molecular basis of ectomycorrhizal truffle lifestyle.</title>
        <authorList>
            <person name="Murat C."/>
            <person name="Payen T."/>
            <person name="Noel B."/>
            <person name="Kuo A."/>
            <person name="Morin E."/>
            <person name="Chen J."/>
            <person name="Kohler A."/>
            <person name="Krizsan K."/>
            <person name="Balestrini R."/>
            <person name="Da Silva C."/>
            <person name="Montanini B."/>
            <person name="Hainaut M."/>
            <person name="Levati E."/>
            <person name="Barry K.W."/>
            <person name="Belfiori B."/>
            <person name="Cichocki N."/>
            <person name="Clum A."/>
            <person name="Dockter R.B."/>
            <person name="Fauchery L."/>
            <person name="Guy J."/>
            <person name="Iotti M."/>
            <person name="Le Tacon F."/>
            <person name="Lindquist E.A."/>
            <person name="Lipzen A."/>
            <person name="Malagnac F."/>
            <person name="Mello A."/>
            <person name="Molinier V."/>
            <person name="Miyauchi S."/>
            <person name="Poulain J."/>
            <person name="Riccioni C."/>
            <person name="Rubini A."/>
            <person name="Sitrit Y."/>
            <person name="Splivallo R."/>
            <person name="Traeger S."/>
            <person name="Wang M."/>
            <person name="Zifcakova L."/>
            <person name="Wipf D."/>
            <person name="Zambonelli A."/>
            <person name="Paolocci F."/>
            <person name="Nowrousian M."/>
            <person name="Ottonello S."/>
            <person name="Baldrian P."/>
            <person name="Spatafora J.W."/>
            <person name="Henrissat B."/>
            <person name="Nagy L.G."/>
            <person name="Aury J.M."/>
            <person name="Wincker P."/>
            <person name="Grigoriev I.V."/>
            <person name="Bonfante P."/>
            <person name="Martin F.M."/>
        </authorList>
    </citation>
    <scope>NUCLEOTIDE SEQUENCE [LARGE SCALE GENOMIC DNA]</scope>
    <source>
        <strain evidence="10 11">RN42</strain>
    </source>
</reference>
<keyword evidence="6 7" id="KW-0539">Nucleus</keyword>
<evidence type="ECO:0000313" key="11">
    <source>
        <dbReference type="Proteomes" id="UP000275078"/>
    </source>
</evidence>
<comment type="function">
    <text evidence="7">Component of the SMC5-SMC6 complex, that promotes sister chromatid alignment after DNA damage and facilitates double-stranded DNA breaks (DSBs) repair via homologous recombination between sister chromatids.</text>
</comment>
<evidence type="ECO:0000256" key="6">
    <source>
        <dbReference type="ARBA" id="ARBA00023242"/>
    </source>
</evidence>
<dbReference type="OrthoDB" id="361242at2759"/>
<evidence type="ECO:0000256" key="8">
    <source>
        <dbReference type="SAM" id="MobiDB-lite"/>
    </source>
</evidence>
<evidence type="ECO:0000256" key="1">
    <source>
        <dbReference type="ARBA" id="ARBA00004123"/>
    </source>
</evidence>
<evidence type="ECO:0000256" key="3">
    <source>
        <dbReference type="ARBA" id="ARBA00022763"/>
    </source>
</evidence>
<gene>
    <name evidence="10" type="ORF">BJ508DRAFT_304761</name>
</gene>
<comment type="subcellular location">
    <subcellularLocation>
        <location evidence="1 7">Nucleus</location>
    </subcellularLocation>
</comment>
<evidence type="ECO:0000256" key="7">
    <source>
        <dbReference type="RuleBase" id="RU365071"/>
    </source>
</evidence>
<dbReference type="STRING" id="1160509.A0A3N4IB32"/>
<dbReference type="GO" id="GO:0005634">
    <property type="term" value="C:nucleus"/>
    <property type="evidence" value="ECO:0007669"/>
    <property type="project" value="UniProtKB-SubCell"/>
</dbReference>
<evidence type="ECO:0000256" key="4">
    <source>
        <dbReference type="ARBA" id="ARBA00023172"/>
    </source>
</evidence>
<organism evidence="10 11">
    <name type="scientific">Ascobolus immersus RN42</name>
    <dbReference type="NCBI Taxonomy" id="1160509"/>
    <lineage>
        <taxon>Eukaryota</taxon>
        <taxon>Fungi</taxon>
        <taxon>Dikarya</taxon>
        <taxon>Ascomycota</taxon>
        <taxon>Pezizomycotina</taxon>
        <taxon>Pezizomycetes</taxon>
        <taxon>Pezizales</taxon>
        <taxon>Ascobolaceae</taxon>
        <taxon>Ascobolus</taxon>
    </lineage>
</organism>
<keyword evidence="3 7" id="KW-0227">DNA damage</keyword>
<evidence type="ECO:0000259" key="9">
    <source>
        <dbReference type="Pfam" id="PF08743"/>
    </source>
</evidence>
<dbReference type="Proteomes" id="UP000275078">
    <property type="component" value="Unassembled WGS sequence"/>
</dbReference>
<dbReference type="PANTHER" id="PTHR16140:SF0">
    <property type="entry name" value="NON-STRUCTURAL MAINTENANCE OF CHROMOSOMES ELEMENT 4"/>
    <property type="match status" value="1"/>
</dbReference>
<keyword evidence="5 7" id="KW-0234">DNA repair</keyword>
<dbReference type="GO" id="GO:0006281">
    <property type="term" value="P:DNA repair"/>
    <property type="evidence" value="ECO:0007669"/>
    <property type="project" value="UniProtKB-UniRule"/>
</dbReference>
<dbReference type="GO" id="GO:0006310">
    <property type="term" value="P:DNA recombination"/>
    <property type="evidence" value="ECO:0007669"/>
    <property type="project" value="UniProtKB-UniRule"/>
</dbReference>
<feature type="compositionally biased region" description="Basic residues" evidence="8">
    <location>
        <begin position="33"/>
        <end position="42"/>
    </location>
</feature>